<dbReference type="Pfam" id="PF02687">
    <property type="entry name" value="FtsX"/>
    <property type="match status" value="2"/>
</dbReference>
<comment type="subcellular location">
    <subcellularLocation>
        <location evidence="1">Cell membrane</location>
        <topology evidence="1">Multi-pass membrane protein</topology>
    </subcellularLocation>
</comment>
<feature type="transmembrane region" description="Helical" evidence="7">
    <location>
        <begin position="786"/>
        <end position="805"/>
    </location>
</feature>
<keyword evidence="4 7" id="KW-1133">Transmembrane helix</keyword>
<evidence type="ECO:0000259" key="9">
    <source>
        <dbReference type="Pfam" id="PF12704"/>
    </source>
</evidence>
<feature type="transmembrane region" description="Helical" evidence="7">
    <location>
        <begin position="306"/>
        <end position="329"/>
    </location>
</feature>
<evidence type="ECO:0000256" key="3">
    <source>
        <dbReference type="ARBA" id="ARBA00022692"/>
    </source>
</evidence>
<evidence type="ECO:0000256" key="2">
    <source>
        <dbReference type="ARBA" id="ARBA00022475"/>
    </source>
</evidence>
<dbReference type="InterPro" id="IPR050250">
    <property type="entry name" value="Macrolide_Exporter_MacB"/>
</dbReference>
<keyword evidence="2" id="KW-1003">Cell membrane</keyword>
<feature type="domain" description="ABC3 transporter permease C-terminal" evidence="8">
    <location>
        <begin position="313"/>
        <end position="426"/>
    </location>
</feature>
<feature type="transmembrane region" description="Helical" evidence="7">
    <location>
        <begin position="449"/>
        <end position="470"/>
    </location>
</feature>
<feature type="domain" description="ABC3 transporter permease C-terminal" evidence="8">
    <location>
        <begin position="703"/>
        <end position="816"/>
    </location>
</feature>
<dbReference type="Proteomes" id="UP000446768">
    <property type="component" value="Unassembled WGS sequence"/>
</dbReference>
<dbReference type="PANTHER" id="PTHR30572:SF4">
    <property type="entry name" value="ABC TRANSPORTER PERMEASE YTRF"/>
    <property type="match status" value="1"/>
</dbReference>
<evidence type="ECO:0000259" key="8">
    <source>
        <dbReference type="Pfam" id="PF02687"/>
    </source>
</evidence>
<proteinExistence type="inferred from homology"/>
<dbReference type="InterPro" id="IPR025857">
    <property type="entry name" value="MacB_PCD"/>
</dbReference>
<feature type="domain" description="MacB-like periplasmic core" evidence="9">
    <location>
        <begin position="521"/>
        <end position="667"/>
    </location>
</feature>
<evidence type="ECO:0000313" key="10">
    <source>
        <dbReference type="EMBL" id="MRV75901.1"/>
    </source>
</evidence>
<feature type="transmembrane region" description="Helical" evidence="7">
    <location>
        <begin position="697"/>
        <end position="720"/>
    </location>
</feature>
<dbReference type="EMBL" id="WKJJ01000025">
    <property type="protein sequence ID" value="MRV75901.1"/>
    <property type="molecule type" value="Genomic_DNA"/>
</dbReference>
<feature type="transmembrane region" description="Helical" evidence="7">
    <location>
        <begin position="362"/>
        <end position="381"/>
    </location>
</feature>
<evidence type="ECO:0000256" key="7">
    <source>
        <dbReference type="SAM" id="Phobius"/>
    </source>
</evidence>
<sequence>MKRTLTSLVQDFRVGLRLLAREPAYAMTAIAGLGIGLAACLLLLGFVRYSWQYNAHVPDAARVYVVKQRHNADPLAPSYDQAPTMLYGAARQLAGVEQAAAYVTWVPLTLTENSRPYKVAALAVTPGFERMTGVQAIHGDVAEALARPDGLVLTEAAALRLFGTADVLNRTVAAATVHEHRAALRIAAVVRTPPANSTIPFEALHGMASAIVPPDARQEALTGEQGWWGYVLVKLAPGASPAGVAAGLQQALDRMPFAQAVAANARTALGSRKAMEVQLAPLTDAYFDHDVAVNFFSMRIERGDRAVAGGLAVVGVLVLALAAVNYANLATIRVIRRRREIGLRKVLGAGLGRLALQFTAEALAVSLLATLLGLLLAWLALPLFGAAMNRDLSTLLSAQNVAAALLAGVGLGLVTAAYPAWTAFRVRPAHALAGRPDAEAPGGARLRKALAMLQVAAALALASYAIAVGWQTRHAIHASPGFDPRPLLVLELPEQHNPKISAPARGLLQALTRDAAVAGVAISTDPVGAARDPWHTGLRSVGGAEVATDIKSVSSEFFTVYGIAPVTGRLFSSRTDREDDVEPLVVNQLAARLLGFAHADQAIGQVVQFRKGKQWIAKRIVGVAPEVRFQSMKVTPGPVAYELWTAGSVLTVRAAAAPAAAEQAIRTAWQRYFPDAPLDVRGAQDIYASGYADELRLAGLLAMATAIALMLAASGAYVLAADAISRRTREIAIRKLHGARGRDIGRLVARELAALGAIPAVAGLPLAAVAIERYLSGYVERAPMGWWPLVCALVLGVVTTGVAGARHTWRAVRLQPAAVLGS</sequence>
<evidence type="ECO:0000256" key="6">
    <source>
        <dbReference type="ARBA" id="ARBA00038076"/>
    </source>
</evidence>
<dbReference type="InterPro" id="IPR003838">
    <property type="entry name" value="ABC3_permease_C"/>
</dbReference>
<feature type="transmembrane region" description="Helical" evidence="7">
    <location>
        <begin position="24"/>
        <end position="47"/>
    </location>
</feature>
<reference evidence="10 11" key="1">
    <citation type="submission" date="2019-11" db="EMBL/GenBank/DDBJ databases">
        <title>Novel species isolated from a subtropical stream in China.</title>
        <authorList>
            <person name="Lu H."/>
        </authorList>
    </citation>
    <scope>NUCLEOTIDE SEQUENCE [LARGE SCALE GENOMIC DNA]</scope>
    <source>
        <strain evidence="10 11">FT92W</strain>
    </source>
</reference>
<dbReference type="PANTHER" id="PTHR30572">
    <property type="entry name" value="MEMBRANE COMPONENT OF TRANSPORTER-RELATED"/>
    <property type="match status" value="1"/>
</dbReference>
<evidence type="ECO:0000256" key="1">
    <source>
        <dbReference type="ARBA" id="ARBA00004651"/>
    </source>
</evidence>
<dbReference type="RefSeq" id="WP_154380882.1">
    <property type="nucleotide sequence ID" value="NZ_WKJJ01000025.1"/>
</dbReference>
<keyword evidence="11" id="KW-1185">Reference proteome</keyword>
<feature type="transmembrane region" description="Helical" evidence="7">
    <location>
        <begin position="401"/>
        <end position="421"/>
    </location>
</feature>
<feature type="domain" description="MacB-like periplasmic core" evidence="9">
    <location>
        <begin position="28"/>
        <end position="250"/>
    </location>
</feature>
<accession>A0A7X2LVW0</accession>
<organism evidence="10 11">
    <name type="scientific">Pseudoduganella rivuli</name>
    <dbReference type="NCBI Taxonomy" id="2666085"/>
    <lineage>
        <taxon>Bacteria</taxon>
        <taxon>Pseudomonadati</taxon>
        <taxon>Pseudomonadota</taxon>
        <taxon>Betaproteobacteria</taxon>
        <taxon>Burkholderiales</taxon>
        <taxon>Oxalobacteraceae</taxon>
        <taxon>Telluria group</taxon>
        <taxon>Pseudoduganella</taxon>
    </lineage>
</organism>
<comment type="caution">
    <text evidence="10">The sequence shown here is derived from an EMBL/GenBank/DDBJ whole genome shotgun (WGS) entry which is preliminary data.</text>
</comment>
<evidence type="ECO:0000256" key="5">
    <source>
        <dbReference type="ARBA" id="ARBA00023136"/>
    </source>
</evidence>
<protein>
    <submittedName>
        <fullName evidence="10">FtsX-like permease family protein</fullName>
    </submittedName>
</protein>
<keyword evidence="3 7" id="KW-0812">Transmembrane</keyword>
<evidence type="ECO:0000256" key="4">
    <source>
        <dbReference type="ARBA" id="ARBA00022989"/>
    </source>
</evidence>
<dbReference type="GO" id="GO:0022857">
    <property type="term" value="F:transmembrane transporter activity"/>
    <property type="evidence" value="ECO:0007669"/>
    <property type="project" value="TreeGrafter"/>
</dbReference>
<gene>
    <name evidence="10" type="ORF">GJ700_29730</name>
</gene>
<evidence type="ECO:0000313" key="11">
    <source>
        <dbReference type="Proteomes" id="UP000446768"/>
    </source>
</evidence>
<keyword evidence="5 7" id="KW-0472">Membrane</keyword>
<dbReference type="Pfam" id="PF12704">
    <property type="entry name" value="MacB_PCD"/>
    <property type="match status" value="2"/>
</dbReference>
<dbReference type="GO" id="GO:0005886">
    <property type="term" value="C:plasma membrane"/>
    <property type="evidence" value="ECO:0007669"/>
    <property type="project" value="UniProtKB-SubCell"/>
</dbReference>
<name>A0A7X2LVW0_9BURK</name>
<comment type="similarity">
    <text evidence="6">Belongs to the ABC-4 integral membrane protein family.</text>
</comment>
<dbReference type="AlphaFoldDB" id="A0A7X2LVW0"/>
<feature type="transmembrane region" description="Helical" evidence="7">
    <location>
        <begin position="752"/>
        <end position="771"/>
    </location>
</feature>